<protein>
    <submittedName>
        <fullName evidence="3">Uncharacterized protein</fullName>
    </submittedName>
</protein>
<reference evidence="4" key="1">
    <citation type="journal article" date="2018" name="Gigascience">
        <title>Genome assembly of the Pink Ipe (Handroanthus impetiginosus, Bignoniaceae), a highly valued, ecologically keystone Neotropical timber forest tree.</title>
        <authorList>
            <person name="Silva-Junior O.B."/>
            <person name="Grattapaglia D."/>
            <person name="Novaes E."/>
            <person name="Collevatti R.G."/>
        </authorList>
    </citation>
    <scope>NUCLEOTIDE SEQUENCE [LARGE SCALE GENOMIC DNA]</scope>
    <source>
        <strain evidence="4">cv. UFG-1</strain>
    </source>
</reference>
<proteinExistence type="predicted"/>
<keyword evidence="2" id="KW-1133">Transmembrane helix</keyword>
<evidence type="ECO:0000256" key="2">
    <source>
        <dbReference type="SAM" id="Phobius"/>
    </source>
</evidence>
<accession>A0A2G9G7Y5</accession>
<organism evidence="3 4">
    <name type="scientific">Handroanthus impetiginosus</name>
    <dbReference type="NCBI Taxonomy" id="429701"/>
    <lineage>
        <taxon>Eukaryota</taxon>
        <taxon>Viridiplantae</taxon>
        <taxon>Streptophyta</taxon>
        <taxon>Embryophyta</taxon>
        <taxon>Tracheophyta</taxon>
        <taxon>Spermatophyta</taxon>
        <taxon>Magnoliopsida</taxon>
        <taxon>eudicotyledons</taxon>
        <taxon>Gunneridae</taxon>
        <taxon>Pentapetalae</taxon>
        <taxon>asterids</taxon>
        <taxon>lamiids</taxon>
        <taxon>Lamiales</taxon>
        <taxon>Bignoniaceae</taxon>
        <taxon>Crescentiina</taxon>
        <taxon>Tabebuia alliance</taxon>
        <taxon>Handroanthus</taxon>
    </lineage>
</organism>
<keyword evidence="4" id="KW-1185">Reference proteome</keyword>
<keyword evidence="2" id="KW-0812">Transmembrane</keyword>
<evidence type="ECO:0000313" key="3">
    <source>
        <dbReference type="EMBL" id="PIN01080.1"/>
    </source>
</evidence>
<feature type="region of interest" description="Disordered" evidence="1">
    <location>
        <begin position="31"/>
        <end position="73"/>
    </location>
</feature>
<keyword evidence="2" id="KW-0472">Membrane</keyword>
<name>A0A2G9G7Y5_9LAMI</name>
<feature type="transmembrane region" description="Helical" evidence="2">
    <location>
        <begin position="97"/>
        <end position="123"/>
    </location>
</feature>
<dbReference type="AlphaFoldDB" id="A0A2G9G7Y5"/>
<feature type="transmembrane region" description="Helical" evidence="2">
    <location>
        <begin position="5"/>
        <end position="24"/>
    </location>
</feature>
<gene>
    <name evidence="3" type="ORF">CDL12_26415</name>
</gene>
<dbReference type="OrthoDB" id="1107534at2759"/>
<evidence type="ECO:0000313" key="4">
    <source>
        <dbReference type="Proteomes" id="UP000231279"/>
    </source>
</evidence>
<evidence type="ECO:0000256" key="1">
    <source>
        <dbReference type="SAM" id="MobiDB-lite"/>
    </source>
</evidence>
<comment type="caution">
    <text evidence="3">The sequence shown here is derived from an EMBL/GenBank/DDBJ whole genome shotgun (WGS) entry which is preliminary data.</text>
</comment>
<dbReference type="Proteomes" id="UP000231279">
    <property type="component" value="Unassembled WGS sequence"/>
</dbReference>
<dbReference type="PANTHER" id="PTHR37189:SF4">
    <property type="entry name" value="TRANSMEMBRANE PROTEIN"/>
    <property type="match status" value="1"/>
</dbReference>
<dbReference type="EMBL" id="NKXS01006600">
    <property type="protein sequence ID" value="PIN01080.1"/>
    <property type="molecule type" value="Genomic_DNA"/>
</dbReference>
<sequence length="221" mass="24754">MQRNFFQYGVVVFITLTTIIIQSADGNLRPSDHGLDYQKDASPPPTQNGDGQDMLSFFGSTPSSEPMPEAQSISDDAWWSAHGDGRSRDIRRDHVRMALLVASAVCGTAGIVLLVVSGVVFIIRRRERKAEAGRLSSNFRLHTPFSNLHVRKHSGISKCHCRSYHRLNIYLGFSHDIVSREHVVIINLLFFEGKMERIIQVEVPGCGLKDHRVRGCLAMLI</sequence>
<dbReference type="PANTHER" id="PTHR37189">
    <property type="entry name" value="CONCANAVALIN A-LIKE LECTIN/GLUCANASE DOMAIN-CONTAINING PROTEIN-RELATED"/>
    <property type="match status" value="1"/>
</dbReference>